<reference evidence="2" key="1">
    <citation type="submission" date="2017-06" db="EMBL/GenBank/DDBJ databases">
        <authorList>
            <person name="Cremers G."/>
        </authorList>
    </citation>
    <scope>NUCLEOTIDE SEQUENCE [LARGE SCALE GENOMIC DNA]</scope>
</reference>
<proteinExistence type="predicted"/>
<name>A0A284VRS7_9EURY</name>
<protein>
    <submittedName>
        <fullName evidence="1">Uncharacterized protein</fullName>
    </submittedName>
</protein>
<dbReference type="AlphaFoldDB" id="A0A284VRS7"/>
<keyword evidence="2" id="KW-1185">Reference proteome</keyword>
<sequence>MAISENDITAIIKHKDIKLVGDRLITVPKKKEKRFFHVEMDVPEEKIDELLSDEISQW</sequence>
<evidence type="ECO:0000313" key="2">
    <source>
        <dbReference type="Proteomes" id="UP000218615"/>
    </source>
</evidence>
<dbReference type="EMBL" id="FZMP01000203">
    <property type="protein sequence ID" value="SNQ61991.1"/>
    <property type="molecule type" value="Genomic_DNA"/>
</dbReference>
<gene>
    <name evidence="1" type="ORF">MNV_560037</name>
</gene>
<evidence type="ECO:0000313" key="1">
    <source>
        <dbReference type="EMBL" id="SNQ61991.1"/>
    </source>
</evidence>
<dbReference type="OrthoDB" id="376651at2157"/>
<dbReference type="STRING" id="1392998.ANME2D_00570"/>
<dbReference type="Proteomes" id="UP000218615">
    <property type="component" value="Unassembled WGS sequence"/>
</dbReference>
<organism evidence="1 2">
    <name type="scientific">Candidatus Methanoperedens nitratireducens</name>
    <dbReference type="NCBI Taxonomy" id="1392998"/>
    <lineage>
        <taxon>Archaea</taxon>
        <taxon>Methanobacteriati</taxon>
        <taxon>Methanobacteriota</taxon>
        <taxon>Stenosarchaea group</taxon>
        <taxon>Methanomicrobia</taxon>
        <taxon>Methanosarcinales</taxon>
        <taxon>ANME-2 cluster</taxon>
        <taxon>Candidatus Methanoperedentaceae</taxon>
        <taxon>Candidatus Methanoperedens</taxon>
    </lineage>
</organism>
<dbReference type="RefSeq" id="WP_179293999.1">
    <property type="nucleotide sequence ID" value="NZ_FZMP01000203.1"/>
</dbReference>
<accession>A0A284VRS7</accession>